<proteinExistence type="predicted"/>
<comment type="caution">
    <text evidence="1">The sequence shown here is derived from an EMBL/GenBank/DDBJ whole genome shotgun (WGS) entry which is preliminary data.</text>
</comment>
<dbReference type="STRING" id="1305737.GCA_000526355_02341"/>
<evidence type="ECO:0000313" key="2">
    <source>
        <dbReference type="Proteomes" id="UP000050421"/>
    </source>
</evidence>
<gene>
    <name evidence="1" type="ORF">HLUCCX10_08235</name>
</gene>
<protein>
    <recommendedName>
        <fullName evidence="3">Lipoprotein</fullName>
    </recommendedName>
</protein>
<dbReference type="OrthoDB" id="5522116at2"/>
<evidence type="ECO:0008006" key="3">
    <source>
        <dbReference type="Google" id="ProtNLM"/>
    </source>
</evidence>
<reference evidence="1 2" key="1">
    <citation type="submission" date="2015-09" db="EMBL/GenBank/DDBJ databases">
        <title>Identification and resolution of microdiversity through metagenomic sequencing of parallel consortia.</title>
        <authorList>
            <person name="Nelson W.C."/>
            <person name="Romine M.F."/>
            <person name="Lindemann S.R."/>
        </authorList>
    </citation>
    <scope>NUCLEOTIDE SEQUENCE [LARGE SCALE GENOMIC DNA]</scope>
    <source>
        <strain evidence="1">HL-49</strain>
    </source>
</reference>
<name>A0A0P8AE71_9BACT</name>
<dbReference type="PATRIC" id="fig|1305737.6.peg.2294"/>
<dbReference type="eggNOG" id="ENOG5030K5G">
    <property type="taxonomic scope" value="Bacteria"/>
</dbReference>
<accession>A0A0P8AE71</accession>
<dbReference type="AlphaFoldDB" id="A0A0P8AE71"/>
<dbReference type="EMBL" id="LJXT01000042">
    <property type="protein sequence ID" value="KPQ16214.1"/>
    <property type="molecule type" value="Genomic_DNA"/>
</dbReference>
<sequence>MRRIYISSLLILSLFLGCSQEDEAPQKDAFIFGWWSAFCTGNCIKIYKLENGKLYADNLNSFREAALITYQADPLDAQWVSIAQNLENNFPQYLRDDPFAVIGCPDCDDQGAIYFAFENETGALYWQVDTDPGTWPEEIKPYMESVLQAIDQLPQD</sequence>
<evidence type="ECO:0000313" key="1">
    <source>
        <dbReference type="EMBL" id="KPQ16214.1"/>
    </source>
</evidence>
<dbReference type="Proteomes" id="UP000050421">
    <property type="component" value="Unassembled WGS sequence"/>
</dbReference>
<organism evidence="1 2">
    <name type="scientific">Algoriphagus marincola HL-49</name>
    <dbReference type="NCBI Taxonomy" id="1305737"/>
    <lineage>
        <taxon>Bacteria</taxon>
        <taxon>Pseudomonadati</taxon>
        <taxon>Bacteroidota</taxon>
        <taxon>Cytophagia</taxon>
        <taxon>Cytophagales</taxon>
        <taxon>Cyclobacteriaceae</taxon>
        <taxon>Algoriphagus</taxon>
    </lineage>
</organism>
<dbReference type="PROSITE" id="PS51257">
    <property type="entry name" value="PROKAR_LIPOPROTEIN"/>
    <property type="match status" value="1"/>
</dbReference>